<dbReference type="PANTHER" id="PTHR30349">
    <property type="entry name" value="PHAGE INTEGRASE-RELATED"/>
    <property type="match status" value="1"/>
</dbReference>
<feature type="compositionally biased region" description="Basic and acidic residues" evidence="3">
    <location>
        <begin position="333"/>
        <end position="348"/>
    </location>
</feature>
<dbReference type="PANTHER" id="PTHR30349:SF91">
    <property type="entry name" value="INTA PROTEIN"/>
    <property type="match status" value="1"/>
</dbReference>
<reference evidence="5 6" key="1">
    <citation type="submission" date="2023-02" db="EMBL/GenBank/DDBJ databases">
        <title>Streptomyces sp. SCA4-21 with antifungal activity against Fusarium oxysporum f. sp. cubense, Streptomyces sp. SCA2-17 with antifungal activity against Fusarium oxysporum f. sp. cubense.</title>
        <authorList>
            <person name="Qi D."/>
        </authorList>
    </citation>
    <scope>NUCLEOTIDE SEQUENCE [LARGE SCALE GENOMIC DNA]</scope>
    <source>
        <strain evidence="5 6">SCA4-21</strain>
    </source>
</reference>
<evidence type="ECO:0000256" key="1">
    <source>
        <dbReference type="ARBA" id="ARBA00023125"/>
    </source>
</evidence>
<evidence type="ECO:0000259" key="4">
    <source>
        <dbReference type="PROSITE" id="PS51898"/>
    </source>
</evidence>
<dbReference type="Gene3D" id="1.10.443.10">
    <property type="entry name" value="Intergrase catalytic core"/>
    <property type="match status" value="1"/>
</dbReference>
<dbReference type="InterPro" id="IPR011010">
    <property type="entry name" value="DNA_brk_join_enz"/>
</dbReference>
<organism evidence="5 6">
    <name type="scientific">Streptomyces luomodiensis</name>
    <dbReference type="NCBI Taxonomy" id="3026192"/>
    <lineage>
        <taxon>Bacteria</taxon>
        <taxon>Bacillati</taxon>
        <taxon>Actinomycetota</taxon>
        <taxon>Actinomycetes</taxon>
        <taxon>Kitasatosporales</taxon>
        <taxon>Streptomycetaceae</taxon>
        <taxon>Streptomyces</taxon>
    </lineage>
</organism>
<protein>
    <submittedName>
        <fullName evidence="5">Site-specific integrase</fullName>
    </submittedName>
</protein>
<evidence type="ECO:0000313" key="6">
    <source>
        <dbReference type="Proteomes" id="UP001305606"/>
    </source>
</evidence>
<dbReference type="Proteomes" id="UP001305606">
    <property type="component" value="Chromosome"/>
</dbReference>
<dbReference type="PROSITE" id="PS51898">
    <property type="entry name" value="TYR_RECOMBINASE"/>
    <property type="match status" value="1"/>
</dbReference>
<proteinExistence type="predicted"/>
<dbReference type="InterPro" id="IPR013762">
    <property type="entry name" value="Integrase-like_cat_sf"/>
</dbReference>
<keyword evidence="2" id="KW-0233">DNA recombination</keyword>
<keyword evidence="6" id="KW-1185">Reference proteome</keyword>
<dbReference type="Pfam" id="PF00589">
    <property type="entry name" value="Phage_integrase"/>
    <property type="match status" value="1"/>
</dbReference>
<evidence type="ECO:0000256" key="3">
    <source>
        <dbReference type="SAM" id="MobiDB-lite"/>
    </source>
</evidence>
<evidence type="ECO:0000313" key="5">
    <source>
        <dbReference type="EMBL" id="WNE95456.1"/>
    </source>
</evidence>
<dbReference type="InterPro" id="IPR002104">
    <property type="entry name" value="Integrase_catalytic"/>
</dbReference>
<feature type="compositionally biased region" description="Basic and acidic residues" evidence="3">
    <location>
        <begin position="357"/>
        <end position="368"/>
    </location>
</feature>
<sequence>MARYRDYVTHDLIPTLGTLTLDELGHRHIAGFAHSQLDAGRGRVTVYRCPATLSSALGDAVRQHRLAHNPARPAVIPRPAAPERHVWTPQETVRFLDYCHDADPLIANLCELLIGTGMRMGEALGLHWADVHTDEQVLYVRYTLSAINNSRLVITPPETRASKNWVKALEQRATATRTHINDPSDLFTDLVFCRPDGQPLRPHTVLDRFRKRTREANMPRITLHDLRHLAATLTLTAGVPLAIVSKTLRHSTLSTTANIYSHLTQQAAHDAVNAIDTTLTQADARSSRHPHWPAWLRPHRDHTNQHHSPLRALYSPALAPTSPLRVPAPGNACDHHATTTPKHTERGRLRYPRKRPPTCDDAGRDHRI</sequence>
<dbReference type="InterPro" id="IPR010998">
    <property type="entry name" value="Integrase_recombinase_N"/>
</dbReference>
<name>A0ABY9UT62_9ACTN</name>
<dbReference type="SUPFAM" id="SSF56349">
    <property type="entry name" value="DNA breaking-rejoining enzymes"/>
    <property type="match status" value="1"/>
</dbReference>
<accession>A0ABY9UT62</accession>
<feature type="region of interest" description="Disordered" evidence="3">
    <location>
        <begin position="320"/>
        <end position="368"/>
    </location>
</feature>
<dbReference type="Gene3D" id="1.10.150.130">
    <property type="match status" value="1"/>
</dbReference>
<evidence type="ECO:0000256" key="2">
    <source>
        <dbReference type="ARBA" id="ARBA00023172"/>
    </source>
</evidence>
<gene>
    <name evidence="5" type="ORF">PS467_08895</name>
</gene>
<dbReference type="InterPro" id="IPR050090">
    <property type="entry name" value="Tyrosine_recombinase_XerCD"/>
</dbReference>
<feature type="domain" description="Tyr recombinase" evidence="4">
    <location>
        <begin position="82"/>
        <end position="273"/>
    </location>
</feature>
<keyword evidence="1" id="KW-0238">DNA-binding</keyword>
<dbReference type="CDD" id="cd01189">
    <property type="entry name" value="INT_ICEBs1_C_like"/>
    <property type="match status" value="1"/>
</dbReference>
<dbReference type="EMBL" id="CP117522">
    <property type="protein sequence ID" value="WNE95456.1"/>
    <property type="molecule type" value="Genomic_DNA"/>
</dbReference>
<dbReference type="RefSeq" id="WP_311034799.1">
    <property type="nucleotide sequence ID" value="NZ_CP117522.1"/>
</dbReference>